<proteinExistence type="predicted"/>
<feature type="signal peptide" evidence="1">
    <location>
        <begin position="1"/>
        <end position="23"/>
    </location>
</feature>
<dbReference type="Proteomes" id="UP001157440">
    <property type="component" value="Unassembled WGS sequence"/>
</dbReference>
<dbReference type="AlphaFoldDB" id="A0AA37THR9"/>
<sequence length="70" mass="7662">MYPLLSLAFSGAIVLGTASGVFAQEASKQSEEQVCHTRADELKMAADLRDAYMRECLAGERLRRGGAERK</sequence>
<evidence type="ECO:0000256" key="1">
    <source>
        <dbReference type="SAM" id="SignalP"/>
    </source>
</evidence>
<evidence type="ECO:0000313" key="3">
    <source>
        <dbReference type="Proteomes" id="UP001157440"/>
    </source>
</evidence>
<reference evidence="3" key="1">
    <citation type="journal article" date="2019" name="Int. J. Syst. Evol. Microbiol.">
        <title>The Global Catalogue of Microorganisms (GCM) 10K type strain sequencing project: providing services to taxonomists for standard genome sequencing and annotation.</title>
        <authorList>
            <consortium name="The Broad Institute Genomics Platform"/>
            <consortium name="The Broad Institute Genome Sequencing Center for Infectious Disease"/>
            <person name="Wu L."/>
            <person name="Ma J."/>
        </authorList>
    </citation>
    <scope>NUCLEOTIDE SEQUENCE [LARGE SCALE GENOMIC DNA]</scope>
    <source>
        <strain evidence="3">NBRC 103632</strain>
    </source>
</reference>
<dbReference type="EMBL" id="BSPL01000023">
    <property type="protein sequence ID" value="GLS72382.1"/>
    <property type="molecule type" value="Genomic_DNA"/>
</dbReference>
<feature type="chain" id="PRO_5041235844" description="PsiF repeat-containing protein" evidence="1">
    <location>
        <begin position="24"/>
        <end position="70"/>
    </location>
</feature>
<keyword evidence="3" id="KW-1185">Reference proteome</keyword>
<accession>A0AA37THR9</accession>
<evidence type="ECO:0000313" key="2">
    <source>
        <dbReference type="EMBL" id="GLS72382.1"/>
    </source>
</evidence>
<organism evidence="2 3">
    <name type="scientific">Methylobacterium tardum</name>
    <dbReference type="NCBI Taxonomy" id="374432"/>
    <lineage>
        <taxon>Bacteria</taxon>
        <taxon>Pseudomonadati</taxon>
        <taxon>Pseudomonadota</taxon>
        <taxon>Alphaproteobacteria</taxon>
        <taxon>Hyphomicrobiales</taxon>
        <taxon>Methylobacteriaceae</taxon>
        <taxon>Methylobacterium</taxon>
    </lineage>
</organism>
<comment type="caution">
    <text evidence="2">The sequence shown here is derived from an EMBL/GenBank/DDBJ whole genome shotgun (WGS) entry which is preliminary data.</text>
</comment>
<protein>
    <recommendedName>
        <fullName evidence="4">PsiF repeat-containing protein</fullName>
    </recommendedName>
</protein>
<gene>
    <name evidence="2" type="ORF">GCM10007890_43970</name>
</gene>
<name>A0AA37THR9_9HYPH</name>
<keyword evidence="1" id="KW-0732">Signal</keyword>
<evidence type="ECO:0008006" key="4">
    <source>
        <dbReference type="Google" id="ProtNLM"/>
    </source>
</evidence>